<dbReference type="SMART" id="SM00283">
    <property type="entry name" value="MA"/>
    <property type="match status" value="1"/>
</dbReference>
<evidence type="ECO:0000256" key="6">
    <source>
        <dbReference type="ARBA" id="ARBA00022989"/>
    </source>
</evidence>
<feature type="region of interest" description="Disordered" evidence="11">
    <location>
        <begin position="1"/>
        <end position="22"/>
    </location>
</feature>
<dbReference type="FunFam" id="1.10.287.950:FF:000001">
    <property type="entry name" value="Methyl-accepting chemotaxis sensory transducer"/>
    <property type="match status" value="1"/>
</dbReference>
<comment type="similarity">
    <text evidence="9">Belongs to the methyl-accepting chemotaxis (MCP) protein family.</text>
</comment>
<dbReference type="PANTHER" id="PTHR32089:SF120">
    <property type="entry name" value="METHYL-ACCEPTING CHEMOTAXIS PROTEIN TLPQ"/>
    <property type="match status" value="1"/>
</dbReference>
<accession>A0A3M5IVS8</accession>
<evidence type="ECO:0000256" key="12">
    <source>
        <dbReference type="SAM" id="Phobius"/>
    </source>
</evidence>
<keyword evidence="6 12" id="KW-1133">Transmembrane helix</keyword>
<evidence type="ECO:0000256" key="11">
    <source>
        <dbReference type="SAM" id="MobiDB-lite"/>
    </source>
</evidence>
<dbReference type="PANTHER" id="PTHR32089">
    <property type="entry name" value="METHYL-ACCEPTING CHEMOTAXIS PROTEIN MCPB"/>
    <property type="match status" value="1"/>
</dbReference>
<evidence type="ECO:0000256" key="7">
    <source>
        <dbReference type="ARBA" id="ARBA00023136"/>
    </source>
</evidence>
<dbReference type="InterPro" id="IPR004090">
    <property type="entry name" value="Chemotax_Me-accpt_rcpt"/>
</dbReference>
<evidence type="ECO:0000256" key="3">
    <source>
        <dbReference type="ARBA" id="ARBA00022481"/>
    </source>
</evidence>
<organism evidence="14 15">
    <name type="scientific">Pseudomonas amygdali pv. mori</name>
    <dbReference type="NCBI Taxonomy" id="34065"/>
    <lineage>
        <taxon>Bacteria</taxon>
        <taxon>Pseudomonadati</taxon>
        <taxon>Pseudomonadota</taxon>
        <taxon>Gammaproteobacteria</taxon>
        <taxon>Pseudomonadales</taxon>
        <taxon>Pseudomonadaceae</taxon>
        <taxon>Pseudomonas</taxon>
        <taxon>Pseudomonas amygdali</taxon>
    </lineage>
</organism>
<evidence type="ECO:0000256" key="5">
    <source>
        <dbReference type="ARBA" id="ARBA00022692"/>
    </source>
</evidence>
<dbReference type="Pfam" id="PF12729">
    <property type="entry name" value="4HB_MCP_1"/>
    <property type="match status" value="1"/>
</dbReference>
<evidence type="ECO:0000256" key="1">
    <source>
        <dbReference type="ARBA" id="ARBA00004651"/>
    </source>
</evidence>
<evidence type="ECO:0000256" key="9">
    <source>
        <dbReference type="ARBA" id="ARBA00029447"/>
    </source>
</evidence>
<evidence type="ECO:0000256" key="8">
    <source>
        <dbReference type="ARBA" id="ARBA00023224"/>
    </source>
</evidence>
<comment type="caution">
    <text evidence="14">The sequence shown here is derived from an EMBL/GenBank/DDBJ whole genome shotgun (WGS) entry which is preliminary data.</text>
</comment>
<keyword evidence="7 12" id="KW-0472">Membrane</keyword>
<keyword evidence="4" id="KW-0145">Chemotaxis</keyword>
<feature type="transmembrane region" description="Helical" evidence="12">
    <location>
        <begin position="213"/>
        <end position="233"/>
    </location>
</feature>
<reference evidence="14 15" key="1">
    <citation type="submission" date="2018-08" db="EMBL/GenBank/DDBJ databases">
        <title>Recombination of ecologically and evolutionarily significant loci maintains genetic cohesion in the Pseudomonas syringae species complex.</title>
        <authorList>
            <person name="Dillon M."/>
            <person name="Thakur S."/>
            <person name="Almeida R.N.D."/>
            <person name="Weir B.S."/>
            <person name="Guttman D.S."/>
        </authorList>
    </citation>
    <scope>NUCLEOTIDE SEQUENCE [LARGE SCALE GENOMIC DNA]</scope>
    <source>
        <strain evidence="14 15">ICMP 6941</strain>
    </source>
</reference>
<feature type="domain" description="Methyl-accepting transducer" evidence="13">
    <location>
        <begin position="294"/>
        <end position="530"/>
    </location>
</feature>
<dbReference type="GO" id="GO:0005886">
    <property type="term" value="C:plasma membrane"/>
    <property type="evidence" value="ECO:0007669"/>
    <property type="project" value="UniProtKB-SubCell"/>
</dbReference>
<dbReference type="SUPFAM" id="SSF58104">
    <property type="entry name" value="Methyl-accepting chemotaxis protein (MCP) signaling domain"/>
    <property type="match status" value="1"/>
</dbReference>
<feature type="transmembrane region" description="Helical" evidence="12">
    <location>
        <begin position="34"/>
        <end position="53"/>
    </location>
</feature>
<evidence type="ECO:0000313" key="15">
    <source>
        <dbReference type="Proteomes" id="UP000276194"/>
    </source>
</evidence>
<comment type="subcellular location">
    <subcellularLocation>
        <location evidence="1">Cell membrane</location>
        <topology evidence="1">Multi-pass membrane protein</topology>
    </subcellularLocation>
</comment>
<dbReference type="Gene3D" id="1.10.287.950">
    <property type="entry name" value="Methyl-accepting chemotaxis protein"/>
    <property type="match status" value="1"/>
</dbReference>
<name>A0A3M5IVS8_PSEA0</name>
<evidence type="ECO:0000256" key="4">
    <source>
        <dbReference type="ARBA" id="ARBA00022500"/>
    </source>
</evidence>
<dbReference type="Proteomes" id="UP000276194">
    <property type="component" value="Unassembled WGS sequence"/>
</dbReference>
<dbReference type="PROSITE" id="PS50111">
    <property type="entry name" value="CHEMOTAXIS_TRANSDUC_2"/>
    <property type="match status" value="1"/>
</dbReference>
<dbReference type="GO" id="GO:0004888">
    <property type="term" value="F:transmembrane signaling receptor activity"/>
    <property type="evidence" value="ECO:0007669"/>
    <property type="project" value="InterPro"/>
</dbReference>
<keyword evidence="5 12" id="KW-0812">Transmembrane</keyword>
<protein>
    <submittedName>
        <fullName evidence="14">Methyl-accepting chemotaxis protein</fullName>
    </submittedName>
</protein>
<proteinExistence type="inferred from homology"/>
<evidence type="ECO:0000313" key="14">
    <source>
        <dbReference type="EMBL" id="RMT15082.1"/>
    </source>
</evidence>
<dbReference type="GO" id="GO:0007165">
    <property type="term" value="P:signal transduction"/>
    <property type="evidence" value="ECO:0007669"/>
    <property type="project" value="UniProtKB-KW"/>
</dbReference>
<dbReference type="EMBL" id="RBTD01000396">
    <property type="protein sequence ID" value="RMT15082.1"/>
    <property type="molecule type" value="Genomic_DNA"/>
</dbReference>
<dbReference type="CDD" id="cd11386">
    <property type="entry name" value="MCP_signal"/>
    <property type="match status" value="1"/>
</dbReference>
<dbReference type="GO" id="GO:0006935">
    <property type="term" value="P:chemotaxis"/>
    <property type="evidence" value="ECO:0007669"/>
    <property type="project" value="UniProtKB-KW"/>
</dbReference>
<dbReference type="AlphaFoldDB" id="A0A3M5IVS8"/>
<sequence length="567" mass="60563">MRKVPIQQANKPYRGTPMSQTQAPHGGFTIKQRLMASTFAIIVAFIALSFFMIHTLKTSTENVDALYNRDFLATEAVNNIDGALTRVDINILRMIAIGNPEQTAGWKNENEAAFAKLDELTVLLGKDTAETLDVTLTQQLQRDYTKLRDGMRHQTSVIQTGDIAAATNINRTEVKPFAEQVFKTLQTLREQGKQKAGERFEAQEASATRTNNLSITATLLIAVLGVVVTLLTIRSILAAIGGEPDTVATITRTIARGDLSSTIKVNANDNTSVAAAVVAMQTQLRDTLQQISNSATQLAAAAEEMTAITEDGVQGIQRQNNEIDQAATAVNEMTSAVEEVARNAEHTARSSSNATSAAQAGLGLVKKTVSAINTMSTDVQKTAVLIGELADQSRDIGKVLDVIRGLAEQTNLLALNAAIEAARAGEAGRGFAVVADEVRALAHRTQQSTSEIERLVSNIQNGTDRAVSSMRGNTELASDTLSIAEGANDSLSVISTAVSEINDLNLVIASAAQQQAHVAREVDRNLVNIRDLSAQSSSGAQQTSSASRELSTLALDLNNIVGRFRLS</sequence>
<keyword evidence="2" id="KW-1003">Cell membrane</keyword>
<dbReference type="InterPro" id="IPR024478">
    <property type="entry name" value="HlyB_4HB_MCP"/>
</dbReference>
<evidence type="ECO:0000256" key="2">
    <source>
        <dbReference type="ARBA" id="ARBA00022475"/>
    </source>
</evidence>
<keyword evidence="3" id="KW-0488">Methylation</keyword>
<dbReference type="PRINTS" id="PR00260">
    <property type="entry name" value="CHEMTRNSDUCR"/>
</dbReference>
<gene>
    <name evidence="14" type="ORF">ALP52_04929</name>
</gene>
<dbReference type="Pfam" id="PF00015">
    <property type="entry name" value="MCPsignal"/>
    <property type="match status" value="1"/>
</dbReference>
<evidence type="ECO:0000256" key="10">
    <source>
        <dbReference type="PROSITE-ProRule" id="PRU00284"/>
    </source>
</evidence>
<keyword evidence="8 10" id="KW-0807">Transducer</keyword>
<evidence type="ECO:0000259" key="13">
    <source>
        <dbReference type="PROSITE" id="PS50111"/>
    </source>
</evidence>
<dbReference type="InterPro" id="IPR004089">
    <property type="entry name" value="MCPsignal_dom"/>
</dbReference>